<dbReference type="Pfam" id="PF04194">
    <property type="entry name" value="PDCD2_C"/>
    <property type="match status" value="1"/>
</dbReference>
<sequence length="440" mass="49137">MAKNNNLVLLGYEDELITDKYRNQVNFTTNKIGGDPDFPHSINNIETHITCKLCKFPCRLVVQIYAPLGSVSDHRTLYVFACINPTCWNKSESWTCLRVQHINLESSGTKPQAEACKLKSTDWCFEADDWGNDDANSNFGTSTSDFEEDFFVKVNCFADEQNCNVFSNSEKVSEDEESSSFEDSVMSGLGSLSIDERNANNGAQGGAVARLHAPMATAEIEADEDGVVTAETPTRPKYNLEALLSLDRRPDIGQLLHEASFQPYFISVYAEEEAACSSPVGANHVKELLSDYQRLDADFALLQEGQKGNHKAGEANGGDMGVEEYEEAVPLHGDKMFHYFITRVKSNPEQILRYHREGVPLLLYPLQEPIGRCKNCQQEQVFELQLVPTLVSKLRLSGESKSCPSSLDFGTVLVYTCRNSCWGPNDLVKEETVLVQKEMF</sequence>
<organism evidence="1">
    <name type="scientific">Dendroctonus ponderosae</name>
    <name type="common">Mountain pine beetle</name>
    <dbReference type="NCBI Taxonomy" id="77166"/>
    <lineage>
        <taxon>Eukaryota</taxon>
        <taxon>Metazoa</taxon>
        <taxon>Ecdysozoa</taxon>
        <taxon>Arthropoda</taxon>
        <taxon>Hexapoda</taxon>
        <taxon>Insecta</taxon>
        <taxon>Pterygota</taxon>
        <taxon>Neoptera</taxon>
        <taxon>Endopterygota</taxon>
        <taxon>Coleoptera</taxon>
        <taxon>Polyphaga</taxon>
        <taxon>Cucujiformia</taxon>
        <taxon>Curculionidae</taxon>
        <taxon>Scolytinae</taxon>
        <taxon>Dendroctonus</taxon>
    </lineage>
</organism>
<dbReference type="InterPro" id="IPR007320">
    <property type="entry name" value="PDCD2_C"/>
</dbReference>
<reference evidence="1" key="1">
    <citation type="journal article" date="2013" name="Genome Biol.">
        <title>Draft genome of the mountain pine beetle, Dendroctonus ponderosae Hopkins, a major forest pest.</title>
        <authorList>
            <person name="Keeling C.I."/>
            <person name="Yuen M.M."/>
            <person name="Liao N.Y."/>
            <person name="Docking T.R."/>
            <person name="Chan S.K."/>
            <person name="Taylor G.A."/>
            <person name="Palmquist D.L."/>
            <person name="Jackman S.D."/>
            <person name="Nguyen A."/>
            <person name="Li M."/>
            <person name="Henderson H."/>
            <person name="Janes J.K."/>
            <person name="Zhao Y."/>
            <person name="Pandoh P."/>
            <person name="Moore R."/>
            <person name="Sperling F.A."/>
            <person name="Huber D.P."/>
            <person name="Birol I."/>
            <person name="Jones S.J."/>
            <person name="Bohlmann J."/>
        </authorList>
    </citation>
    <scope>NUCLEOTIDE SEQUENCE</scope>
</reference>
<gene>
    <name evidence="1" type="ORF">YQE_07730</name>
</gene>
<dbReference type="AlphaFoldDB" id="N6UAW2"/>
<accession>N6UAW2</accession>
<dbReference type="OrthoDB" id="366284at2759"/>
<evidence type="ECO:0000313" key="1">
    <source>
        <dbReference type="EMBL" id="ENN75772.1"/>
    </source>
</evidence>
<dbReference type="PANTHER" id="PTHR46421">
    <property type="entry name" value="PROGRAMMED CELL DEATH PROTEIN 2-LIKE"/>
    <property type="match status" value="1"/>
</dbReference>
<dbReference type="HOGENOM" id="CLU_034893_1_0_1"/>
<proteinExistence type="predicted"/>
<dbReference type="GO" id="GO:0006915">
    <property type="term" value="P:apoptotic process"/>
    <property type="evidence" value="ECO:0007669"/>
    <property type="project" value="TreeGrafter"/>
</dbReference>
<name>N6UAW2_DENPD</name>
<dbReference type="PANTHER" id="PTHR46421:SF1">
    <property type="entry name" value="PROGRAMMED CELL DEATH PROTEIN 2-LIKE"/>
    <property type="match status" value="1"/>
</dbReference>
<protein>
    <submittedName>
        <fullName evidence="1">Uncharacterized protein</fullName>
    </submittedName>
</protein>
<dbReference type="InterPro" id="IPR052815">
    <property type="entry name" value="PDCD2-like_regulator"/>
</dbReference>
<dbReference type="GO" id="GO:0005737">
    <property type="term" value="C:cytoplasm"/>
    <property type="evidence" value="ECO:0007669"/>
    <property type="project" value="InterPro"/>
</dbReference>
<dbReference type="EMBL" id="KB741002">
    <property type="protein sequence ID" value="ENN75772.1"/>
    <property type="molecule type" value="Genomic_DNA"/>
</dbReference>
<feature type="non-terminal residue" evidence="1">
    <location>
        <position position="1"/>
    </location>
</feature>
<dbReference type="OMA" id="MPGPWAD"/>